<dbReference type="SUPFAM" id="SSF57501">
    <property type="entry name" value="Cystine-knot cytokines"/>
    <property type="match status" value="1"/>
</dbReference>
<accession>A0ABN7RX66</accession>
<dbReference type="PROSITE" id="PS51362">
    <property type="entry name" value="TGF_BETA_2"/>
    <property type="match status" value="1"/>
</dbReference>
<feature type="signal peptide" evidence="3">
    <location>
        <begin position="1"/>
        <end position="19"/>
    </location>
</feature>
<dbReference type="EMBL" id="OU015568">
    <property type="protein sequence ID" value="CAG5088164.1"/>
    <property type="molecule type" value="Genomic_DNA"/>
</dbReference>
<name>A0ABN7RX66_OIKDI</name>
<reference evidence="5 6" key="1">
    <citation type="submission" date="2021-04" db="EMBL/GenBank/DDBJ databases">
        <authorList>
            <person name="Bliznina A."/>
        </authorList>
    </citation>
    <scope>NUCLEOTIDE SEQUENCE [LARGE SCALE GENOMIC DNA]</scope>
</reference>
<evidence type="ECO:0000259" key="4">
    <source>
        <dbReference type="PROSITE" id="PS51362"/>
    </source>
</evidence>
<dbReference type="InterPro" id="IPR029034">
    <property type="entry name" value="Cystine-knot_cytokine"/>
</dbReference>
<evidence type="ECO:0000313" key="6">
    <source>
        <dbReference type="Proteomes" id="UP001158576"/>
    </source>
</evidence>
<evidence type="ECO:0000313" key="5">
    <source>
        <dbReference type="EMBL" id="CAG5088164.1"/>
    </source>
</evidence>
<protein>
    <submittedName>
        <fullName evidence="5">Oidioi.mRNA.OKI2018_I69.PAR.g11758.t1.cds</fullName>
    </submittedName>
</protein>
<organism evidence="5 6">
    <name type="scientific">Oikopleura dioica</name>
    <name type="common">Tunicate</name>
    <dbReference type="NCBI Taxonomy" id="34765"/>
    <lineage>
        <taxon>Eukaryota</taxon>
        <taxon>Metazoa</taxon>
        <taxon>Chordata</taxon>
        <taxon>Tunicata</taxon>
        <taxon>Appendicularia</taxon>
        <taxon>Copelata</taxon>
        <taxon>Oikopleuridae</taxon>
        <taxon>Oikopleura</taxon>
    </lineage>
</organism>
<comment type="subcellular location">
    <subcellularLocation>
        <location evidence="1">Secreted</location>
    </subcellularLocation>
</comment>
<dbReference type="Gene3D" id="2.10.90.10">
    <property type="entry name" value="Cystine-knot cytokines"/>
    <property type="match status" value="1"/>
</dbReference>
<feature type="chain" id="PRO_5046098039" evidence="3">
    <location>
        <begin position="20"/>
        <end position="180"/>
    </location>
</feature>
<evidence type="ECO:0000256" key="1">
    <source>
        <dbReference type="ARBA" id="ARBA00004613"/>
    </source>
</evidence>
<keyword evidence="3" id="KW-0732">Signal</keyword>
<keyword evidence="6" id="KW-1185">Reference proteome</keyword>
<dbReference type="InterPro" id="IPR001839">
    <property type="entry name" value="TGF-b_C"/>
</dbReference>
<keyword evidence="2" id="KW-0964">Secreted</keyword>
<evidence type="ECO:0000256" key="2">
    <source>
        <dbReference type="ARBA" id="ARBA00022525"/>
    </source>
</evidence>
<proteinExistence type="predicted"/>
<feature type="domain" description="TGF-beta family profile" evidence="4">
    <location>
        <begin position="47"/>
        <end position="172"/>
    </location>
</feature>
<evidence type="ECO:0000256" key="3">
    <source>
        <dbReference type="SAM" id="SignalP"/>
    </source>
</evidence>
<dbReference type="Proteomes" id="UP001158576">
    <property type="component" value="Chromosome PAR"/>
</dbReference>
<gene>
    <name evidence="5" type="ORF">OKIOD_LOCUS3316</name>
</gene>
<sequence length="180" mass="20976">MKLLAIILQVVSCSVQEQAFENLEMIRYCKAYKHKKHDFCDRYKLDESKRQSKHFRMIFRPHRFHNHQPVCYHCNRHSFDVDAQELVDTMLAHTGKSFALYEIDGIKVNPNKIVDIGYCNGSCKFSMRHASESVRNVFYCDPVSYTPISVIDRTTGEIFEIKNAIVDSCKCKAMVHCSEK</sequence>